<protein>
    <submittedName>
        <fullName evidence="2">Uncharacterized protein</fullName>
    </submittedName>
</protein>
<evidence type="ECO:0000313" key="3">
    <source>
        <dbReference type="Proteomes" id="UP000198948"/>
    </source>
</evidence>
<keyword evidence="1" id="KW-1133">Transmembrane helix</keyword>
<evidence type="ECO:0000256" key="1">
    <source>
        <dbReference type="SAM" id="Phobius"/>
    </source>
</evidence>
<dbReference type="RefSeq" id="WP_092652870.1">
    <property type="nucleotide sequence ID" value="NZ_FOHA01000012.1"/>
</dbReference>
<evidence type="ECO:0000313" key="2">
    <source>
        <dbReference type="EMBL" id="SER95278.1"/>
    </source>
</evidence>
<sequence>MFDFLVLGARIRLSGALLGFVGALMVVGILYQVLDFIVRKLILFKRSEAEQDQHILVKIMNTLCVLLALGVIVLGVLALIG</sequence>
<dbReference type="EMBL" id="FOHA01000012">
    <property type="protein sequence ID" value="SER95278.1"/>
    <property type="molecule type" value="Genomic_DNA"/>
</dbReference>
<feature type="transmembrane region" description="Helical" evidence="1">
    <location>
        <begin position="55"/>
        <end position="80"/>
    </location>
</feature>
<keyword evidence="3" id="KW-1185">Reference proteome</keyword>
<reference evidence="2 3" key="1">
    <citation type="submission" date="2016-10" db="EMBL/GenBank/DDBJ databases">
        <authorList>
            <person name="de Groot N.N."/>
        </authorList>
    </citation>
    <scope>NUCLEOTIDE SEQUENCE [LARGE SCALE GENOMIC DNA]</scope>
    <source>
        <strain evidence="2 3">DSM 13760</strain>
    </source>
</reference>
<keyword evidence="1" id="KW-0472">Membrane</keyword>
<proteinExistence type="predicted"/>
<feature type="transmembrane region" description="Helical" evidence="1">
    <location>
        <begin position="12"/>
        <end position="34"/>
    </location>
</feature>
<dbReference type="STRING" id="142588.SAMN04488559_11272"/>
<dbReference type="AlphaFoldDB" id="A0A1H9TDU0"/>
<accession>A0A1H9TDU0</accession>
<gene>
    <name evidence="2" type="ORF">SAMN04488559_11272</name>
</gene>
<organism evidence="2 3">
    <name type="scientific">Isobaculum melis</name>
    <dbReference type="NCBI Taxonomy" id="142588"/>
    <lineage>
        <taxon>Bacteria</taxon>
        <taxon>Bacillati</taxon>
        <taxon>Bacillota</taxon>
        <taxon>Bacilli</taxon>
        <taxon>Lactobacillales</taxon>
        <taxon>Carnobacteriaceae</taxon>
        <taxon>Isobaculum</taxon>
    </lineage>
</organism>
<name>A0A1H9TDU0_9LACT</name>
<keyword evidence="1" id="KW-0812">Transmembrane</keyword>
<dbReference type="Proteomes" id="UP000198948">
    <property type="component" value="Unassembled WGS sequence"/>
</dbReference>